<dbReference type="Proteomes" id="UP000002612">
    <property type="component" value="Plasmid pE33L466"/>
</dbReference>
<evidence type="ECO:0000313" key="3">
    <source>
        <dbReference type="Proteomes" id="UP000002612"/>
    </source>
</evidence>
<dbReference type="AlphaFoldDB" id="Q4V1G9"/>
<feature type="transmembrane region" description="Helical" evidence="1">
    <location>
        <begin position="54"/>
        <end position="72"/>
    </location>
</feature>
<dbReference type="KEGG" id="bcz:pE33L466_0286"/>
<name>Q4V1G9_BACCZ</name>
<keyword evidence="1" id="KW-0472">Membrane</keyword>
<sequence>MDDKEKLISDRTARLAIIITIFGGSLFIIKGAFFTWWKTFSNSAYTKTLYSVEHILILLFTSLILLISYNVAKYIYIELKGLIYSDSVENQNKIIDRANENYRLIFKTIKASGIITAVTMVVLILYQYINERYSVGFKSFGVLVVCIILIIGYILYKKKHTFKDETIKNISGFLVHVGFYTYIVVLLFIISLAISQLALSGNREVEITLDETKSISMNLVTKNIDDLEMQIQISRGIEGDDLVTIDPKEFKTTKSLVEIFKNKGEFNGRSIDINKVSEEVNEVNYGFSLDKTKYKREYQIDLRKYMLEGKNELKVLLKSKEGEYKKYLHFVTDVFIENQHIKINEKKIKVNI</sequence>
<feature type="transmembrane region" description="Helical" evidence="1">
    <location>
        <begin position="135"/>
        <end position="156"/>
    </location>
</feature>
<protein>
    <submittedName>
        <fullName evidence="2">Uncharacterized protein</fullName>
    </submittedName>
</protein>
<keyword evidence="2" id="KW-0614">Plasmid</keyword>
<feature type="transmembrane region" description="Helical" evidence="1">
    <location>
        <begin position="177"/>
        <end position="199"/>
    </location>
</feature>
<keyword evidence="1" id="KW-1133">Transmembrane helix</keyword>
<evidence type="ECO:0000256" key="1">
    <source>
        <dbReference type="SAM" id="Phobius"/>
    </source>
</evidence>
<accession>Q4V1G9</accession>
<evidence type="ECO:0000313" key="2">
    <source>
        <dbReference type="EMBL" id="AAY60438.1"/>
    </source>
</evidence>
<gene>
    <name evidence="2" type="ordered locus">pE33L466_0286</name>
</gene>
<feature type="transmembrane region" description="Helical" evidence="1">
    <location>
        <begin position="12"/>
        <end position="34"/>
    </location>
</feature>
<keyword evidence="1" id="KW-0812">Transmembrane</keyword>
<reference evidence="3" key="1">
    <citation type="journal article" date="2006" name="J. Bacteriol.">
        <title>Pathogenomic sequence analysis of Bacillus cereus and Bacillus thuringiensis isolates closely related to Bacillus anthracis.</title>
        <authorList>
            <person name="Han C.S."/>
            <person name="Xie G."/>
            <person name="Challacombe J.F."/>
            <person name="Altherr M.R."/>
            <person name="Bhotika S.S."/>
            <person name="Brown N."/>
            <person name="Bruce D."/>
            <person name="Campbell C.S."/>
            <person name="Campbell M.L."/>
            <person name="Chen J."/>
            <person name="Chertkov O."/>
            <person name="Cleland C."/>
            <person name="Dimitrijevic M."/>
            <person name="Doggett N.A."/>
            <person name="Fawcett J.J."/>
            <person name="Glavina T."/>
            <person name="Goodwin L.A."/>
            <person name="Green L.D."/>
            <person name="Hill K.K."/>
            <person name="Hitchcock P."/>
            <person name="Jackson P.J."/>
            <person name="Keim P."/>
            <person name="Kewalramani A.R."/>
            <person name="Longmire J."/>
            <person name="Lucas S."/>
            <person name="Malfatti S."/>
            <person name="McMurry K."/>
            <person name="Meincke L.J."/>
            <person name="Misra M."/>
            <person name="Moseman B.L."/>
            <person name="Mundt M."/>
            <person name="Munk A.C."/>
            <person name="Okinaka R.T."/>
            <person name="Parson-Quintana B."/>
            <person name="Reilly L.P."/>
            <person name="Richardson P."/>
            <person name="Robinson D.L."/>
            <person name="Rubin E."/>
            <person name="Saunders E."/>
            <person name="Tapia R."/>
            <person name="Tesmer J.G."/>
            <person name="Thayer N."/>
            <person name="Thompson L.S."/>
            <person name="Tice H."/>
            <person name="Ticknor L.O."/>
            <person name="Wills P.L."/>
            <person name="Brettin T.S."/>
            <person name="Gilna P."/>
        </authorList>
    </citation>
    <scope>NUCLEOTIDE SEQUENCE [LARGE SCALE GENOMIC DNA]</scope>
    <source>
        <strain evidence="3">ZK / E33L</strain>
        <plasmid evidence="3">pE33L466</plasmid>
    </source>
</reference>
<organism evidence="2 3">
    <name type="scientific">Bacillus cereus (strain ZK / E33L)</name>
    <dbReference type="NCBI Taxonomy" id="288681"/>
    <lineage>
        <taxon>Bacteria</taxon>
        <taxon>Bacillati</taxon>
        <taxon>Bacillota</taxon>
        <taxon>Bacilli</taxon>
        <taxon>Bacillales</taxon>
        <taxon>Bacillaceae</taxon>
        <taxon>Bacillus</taxon>
        <taxon>Bacillus cereus group</taxon>
    </lineage>
</organism>
<dbReference type="PATRIC" id="fig|288681.22.peg.5521"/>
<feature type="transmembrane region" description="Helical" evidence="1">
    <location>
        <begin position="111"/>
        <end position="129"/>
    </location>
</feature>
<geneLocation type="plasmid" evidence="2 3">
    <name>pE33L466</name>
</geneLocation>
<proteinExistence type="predicted"/>
<dbReference type="EMBL" id="CP000040">
    <property type="protein sequence ID" value="AAY60438.1"/>
    <property type="molecule type" value="Genomic_DNA"/>
</dbReference>
<dbReference type="RefSeq" id="WP_000341064.1">
    <property type="nucleotide sequence ID" value="NC_007103.1"/>
</dbReference>